<evidence type="ECO:0000313" key="9">
    <source>
        <dbReference type="EMBL" id="KAK9803822.1"/>
    </source>
</evidence>
<evidence type="ECO:0000256" key="1">
    <source>
        <dbReference type="ARBA" id="ARBA00004127"/>
    </source>
</evidence>
<evidence type="ECO:0000256" key="2">
    <source>
        <dbReference type="ARBA" id="ARBA00005697"/>
    </source>
</evidence>
<organism evidence="9 10">
    <name type="scientific">Symbiochloris irregularis</name>
    <dbReference type="NCBI Taxonomy" id="706552"/>
    <lineage>
        <taxon>Eukaryota</taxon>
        <taxon>Viridiplantae</taxon>
        <taxon>Chlorophyta</taxon>
        <taxon>core chlorophytes</taxon>
        <taxon>Trebouxiophyceae</taxon>
        <taxon>Trebouxiales</taxon>
        <taxon>Trebouxiaceae</taxon>
        <taxon>Symbiochloris</taxon>
    </lineage>
</organism>
<dbReference type="AlphaFoldDB" id="A0AAW1P3F8"/>
<accession>A0AAW1P3F8</accession>
<feature type="transmembrane region" description="Helical" evidence="8">
    <location>
        <begin position="470"/>
        <end position="496"/>
    </location>
</feature>
<dbReference type="GO" id="GO:0005886">
    <property type="term" value="C:plasma membrane"/>
    <property type="evidence" value="ECO:0007669"/>
    <property type="project" value="TreeGrafter"/>
</dbReference>
<dbReference type="PANTHER" id="PTHR43337:SF1">
    <property type="entry name" value="XANTHINE_URACIL PERMEASE C887.17-RELATED"/>
    <property type="match status" value="1"/>
</dbReference>
<evidence type="ECO:0000313" key="10">
    <source>
        <dbReference type="Proteomes" id="UP001465755"/>
    </source>
</evidence>
<feature type="transmembrane region" description="Helical" evidence="8">
    <location>
        <begin position="149"/>
        <end position="170"/>
    </location>
</feature>
<feature type="region of interest" description="Disordered" evidence="7">
    <location>
        <begin position="549"/>
        <end position="743"/>
    </location>
</feature>
<dbReference type="InterPro" id="IPR045018">
    <property type="entry name" value="Azg-like"/>
</dbReference>
<feature type="transmembrane region" description="Helical" evidence="8">
    <location>
        <begin position="439"/>
        <end position="458"/>
    </location>
</feature>
<dbReference type="EMBL" id="JALJOQ010000055">
    <property type="protein sequence ID" value="KAK9803822.1"/>
    <property type="molecule type" value="Genomic_DNA"/>
</dbReference>
<feature type="transmembrane region" description="Helical" evidence="8">
    <location>
        <begin position="413"/>
        <end position="433"/>
    </location>
</feature>
<dbReference type="PANTHER" id="PTHR43337">
    <property type="entry name" value="XANTHINE/URACIL PERMEASE C887.17-RELATED"/>
    <property type="match status" value="1"/>
</dbReference>
<sequence>MTIKERWAAVRRGRHRLDAFVAQSRAGTWFQLEERRTNFTREVYGGTVTFMTMAYILAVNPSILTLSGGPCTCSNSNTQDTCTEADDPGYQACLDELRQNLITATAASSIVACFIMGAFANMPVALAPGLGLNAFFSLNVVGYHGSGSVSYQTALAAVFIEGWIFILLSWEEGLGVVTADASTLVTLGGCPVDAWMPQYTLGNNSIAQACAAAGSDNSYPLFQASDNHICNGHKMTSATTWLGLAGLTVMTVLMHRGWKGSVITGILFVTFIAWIPGHGASYLGSRSSFPGGIGGNGAARLTFFKKVVRAPNLSLTGAALDFSGLSNGSAWLALITFLYVDFLDTTGTLFSMANFLNSFIPGFVNRKKQFPRSTAAFSSDGCGIVVGSLMGSSPVTAYIESATGIKEGARTGIAALTACIWFFVALFFSPLIASIPPYATGPAIILVGSLMMVNIVKIRWNNVNESVPAFLTMIVMPLTYSIAYGVVAGLVGYVVVNSINLSLDWVGDRWTDSSAGGDGTIPPLNTKGAGTFADPGPIGLKPMESFGSSYAGSMQDHVDPSTNGKLDMSPVVDASHKADVEKVSGATAVTDASSKDSRPTRDSAVELTSRPMRKSVSFSNLPLPDSMGENGADASIDQASTSMPGRPGSAPGGPPSSDSSGGRPPLSLNRGSIPSALTSAEVEAMLSGPGGRDPSVGREPSETSLHGRGLSGVDMYSTDNEVADRSLGPPRKSVAELYDDLWK</sequence>
<dbReference type="GO" id="GO:0012505">
    <property type="term" value="C:endomembrane system"/>
    <property type="evidence" value="ECO:0007669"/>
    <property type="project" value="UniProtKB-SubCell"/>
</dbReference>
<feature type="compositionally biased region" description="Basic and acidic residues" evidence="7">
    <location>
        <begin position="593"/>
        <end position="604"/>
    </location>
</feature>
<keyword evidence="5 8" id="KW-1133">Transmembrane helix</keyword>
<feature type="transmembrane region" description="Helical" evidence="8">
    <location>
        <begin position="260"/>
        <end position="277"/>
    </location>
</feature>
<feature type="compositionally biased region" description="Polar residues" evidence="7">
    <location>
        <begin position="669"/>
        <end position="678"/>
    </location>
</feature>
<comment type="caution">
    <text evidence="9">The sequence shown here is derived from an EMBL/GenBank/DDBJ whole genome shotgun (WGS) entry which is preliminary data.</text>
</comment>
<evidence type="ECO:0000256" key="3">
    <source>
        <dbReference type="ARBA" id="ARBA00022448"/>
    </source>
</evidence>
<feature type="transmembrane region" description="Helical" evidence="8">
    <location>
        <begin position="101"/>
        <end position="119"/>
    </location>
</feature>
<evidence type="ECO:0000256" key="7">
    <source>
        <dbReference type="SAM" id="MobiDB-lite"/>
    </source>
</evidence>
<evidence type="ECO:0000256" key="5">
    <source>
        <dbReference type="ARBA" id="ARBA00022989"/>
    </source>
</evidence>
<dbReference type="GO" id="GO:0015853">
    <property type="term" value="P:adenine transport"/>
    <property type="evidence" value="ECO:0007669"/>
    <property type="project" value="TreeGrafter"/>
</dbReference>
<evidence type="ECO:0000256" key="8">
    <source>
        <dbReference type="SAM" id="Phobius"/>
    </source>
</evidence>
<feature type="compositionally biased region" description="Low complexity" evidence="7">
    <location>
        <begin position="642"/>
        <end position="667"/>
    </location>
</feature>
<evidence type="ECO:0000256" key="6">
    <source>
        <dbReference type="ARBA" id="ARBA00023136"/>
    </source>
</evidence>
<dbReference type="InterPro" id="IPR006043">
    <property type="entry name" value="NCS2"/>
</dbReference>
<evidence type="ECO:0000256" key="4">
    <source>
        <dbReference type="ARBA" id="ARBA00022692"/>
    </source>
</evidence>
<name>A0AAW1P3F8_9CHLO</name>
<dbReference type="Proteomes" id="UP001465755">
    <property type="component" value="Unassembled WGS sequence"/>
</dbReference>
<dbReference type="Pfam" id="PF00860">
    <property type="entry name" value="Xan_ur_permease"/>
    <property type="match status" value="1"/>
</dbReference>
<keyword evidence="10" id="KW-1185">Reference proteome</keyword>
<keyword evidence="4 8" id="KW-0812">Transmembrane</keyword>
<feature type="transmembrane region" description="Helical" evidence="8">
    <location>
        <begin position="330"/>
        <end position="356"/>
    </location>
</feature>
<proteinExistence type="inferred from homology"/>
<dbReference type="GO" id="GO:0015854">
    <property type="term" value="P:guanine transport"/>
    <property type="evidence" value="ECO:0007669"/>
    <property type="project" value="TreeGrafter"/>
</dbReference>
<keyword evidence="3" id="KW-0813">Transport</keyword>
<comment type="subcellular location">
    <subcellularLocation>
        <location evidence="1">Endomembrane system</location>
        <topology evidence="1">Multi-pass membrane protein</topology>
    </subcellularLocation>
</comment>
<reference evidence="9 10" key="1">
    <citation type="journal article" date="2024" name="Nat. Commun.">
        <title>Phylogenomics reveals the evolutionary origins of lichenization in chlorophyte algae.</title>
        <authorList>
            <person name="Puginier C."/>
            <person name="Libourel C."/>
            <person name="Otte J."/>
            <person name="Skaloud P."/>
            <person name="Haon M."/>
            <person name="Grisel S."/>
            <person name="Petersen M."/>
            <person name="Berrin J.G."/>
            <person name="Delaux P.M."/>
            <person name="Dal Grande F."/>
            <person name="Keller J."/>
        </authorList>
    </citation>
    <scope>NUCLEOTIDE SEQUENCE [LARGE SCALE GENOMIC DNA]</scope>
    <source>
        <strain evidence="9 10">SAG 2036</strain>
    </source>
</reference>
<gene>
    <name evidence="9" type="ORF">WJX73_003626</name>
</gene>
<dbReference type="GO" id="GO:0005345">
    <property type="term" value="F:purine nucleobase transmembrane transporter activity"/>
    <property type="evidence" value="ECO:0007669"/>
    <property type="project" value="TreeGrafter"/>
</dbReference>
<comment type="similarity">
    <text evidence="2">Belongs to the nucleobase:cation symporter-2 (NCS2) (TC 2.A.40) family. Azg-like subfamily.</text>
</comment>
<protein>
    <submittedName>
        <fullName evidence="9">Uncharacterized protein</fullName>
    </submittedName>
</protein>
<keyword evidence="6 8" id="KW-0472">Membrane</keyword>